<reference evidence="1" key="1">
    <citation type="submission" date="2020-11" db="EMBL/GenBank/DDBJ databases">
        <title>Nocardioides sp. nov., isolated from Soil of Cynanchum wilfordii Hemsley rhizosphere.</title>
        <authorList>
            <person name="Lee J.-S."/>
            <person name="Suh M.K."/>
            <person name="Kim J.-S."/>
        </authorList>
    </citation>
    <scope>NUCLEOTIDE SEQUENCE</scope>
    <source>
        <strain evidence="1">KCTC 19275</strain>
    </source>
</reference>
<evidence type="ECO:0000313" key="1">
    <source>
        <dbReference type="EMBL" id="MBF4764522.1"/>
    </source>
</evidence>
<dbReference type="RefSeq" id="WP_194707705.1">
    <property type="nucleotide sequence ID" value="NZ_JADKPN010000009.1"/>
</dbReference>
<dbReference type="Proteomes" id="UP000640489">
    <property type="component" value="Unassembled WGS sequence"/>
</dbReference>
<gene>
    <name evidence="1" type="ORF">ISU07_15420</name>
</gene>
<protein>
    <submittedName>
        <fullName evidence="1">Glycerophosphodiester phosphodiesterase</fullName>
    </submittedName>
</protein>
<accession>A0A930VDG0</accession>
<comment type="caution">
    <text evidence="1">The sequence shown here is derived from an EMBL/GenBank/DDBJ whole genome shotgun (WGS) entry which is preliminary data.</text>
</comment>
<dbReference type="CDD" id="cd08556">
    <property type="entry name" value="GDPD"/>
    <property type="match status" value="1"/>
</dbReference>
<dbReference type="GO" id="GO:0006629">
    <property type="term" value="P:lipid metabolic process"/>
    <property type="evidence" value="ECO:0007669"/>
    <property type="project" value="InterPro"/>
</dbReference>
<dbReference type="EMBL" id="JADKPN010000009">
    <property type="protein sequence ID" value="MBF4764522.1"/>
    <property type="molecule type" value="Genomic_DNA"/>
</dbReference>
<keyword evidence="2" id="KW-1185">Reference proteome</keyword>
<organism evidence="1 2">
    <name type="scientific">Nocardioides islandensis</name>
    <dbReference type="NCBI Taxonomy" id="433663"/>
    <lineage>
        <taxon>Bacteria</taxon>
        <taxon>Bacillati</taxon>
        <taxon>Actinomycetota</taxon>
        <taxon>Actinomycetes</taxon>
        <taxon>Propionibacteriales</taxon>
        <taxon>Nocardioidaceae</taxon>
        <taxon>Nocardioides</taxon>
    </lineage>
</organism>
<sequence length="226" mass="24841">MNVLAIAHRAGNSLAGLATANDIGVDVIECDVHRFRGRLEVRHLKSAGPLPFLWDRWELVPASAPRLGLAELLAADRHGTAFMLDLKGRRPATGRAVAGLLHEIGHARPLLACGRWWPAVDALAADLDFVRPVLSARHRWELRRLMRRLARGPAPFGVSVHASLLDAVVVEQLHQHVERVLTWPVNDRHALETVLAYGVSGVISDDAGILAEVVARRDRSSPREAR</sequence>
<evidence type="ECO:0000313" key="2">
    <source>
        <dbReference type="Proteomes" id="UP000640489"/>
    </source>
</evidence>
<proteinExistence type="predicted"/>
<dbReference type="SUPFAM" id="SSF51695">
    <property type="entry name" value="PLC-like phosphodiesterases"/>
    <property type="match status" value="1"/>
</dbReference>
<dbReference type="AlphaFoldDB" id="A0A930VDG0"/>
<name>A0A930VDG0_9ACTN</name>
<dbReference type="GO" id="GO:0008081">
    <property type="term" value="F:phosphoric diester hydrolase activity"/>
    <property type="evidence" value="ECO:0007669"/>
    <property type="project" value="InterPro"/>
</dbReference>
<dbReference type="InterPro" id="IPR017946">
    <property type="entry name" value="PLC-like_Pdiesterase_TIM-brl"/>
</dbReference>
<dbReference type="Gene3D" id="3.20.20.190">
    <property type="entry name" value="Phosphatidylinositol (PI) phosphodiesterase"/>
    <property type="match status" value="1"/>
</dbReference>